<keyword evidence="2" id="KW-0732">Signal</keyword>
<feature type="chain" id="PRO_5016122188" evidence="2">
    <location>
        <begin position="22"/>
        <end position="96"/>
    </location>
</feature>
<feature type="transmembrane region" description="Helical" evidence="1">
    <location>
        <begin position="70"/>
        <end position="88"/>
    </location>
</feature>
<organism evidence="3 4">
    <name type="scientific">Humitalea rosea</name>
    <dbReference type="NCBI Taxonomy" id="990373"/>
    <lineage>
        <taxon>Bacteria</taxon>
        <taxon>Pseudomonadati</taxon>
        <taxon>Pseudomonadota</taxon>
        <taxon>Alphaproteobacteria</taxon>
        <taxon>Acetobacterales</taxon>
        <taxon>Roseomonadaceae</taxon>
        <taxon>Humitalea</taxon>
    </lineage>
</organism>
<dbReference type="RefSeq" id="WP_111397629.1">
    <property type="nucleotide sequence ID" value="NZ_QKYU01000007.1"/>
</dbReference>
<evidence type="ECO:0000313" key="3">
    <source>
        <dbReference type="EMBL" id="PZW47026.1"/>
    </source>
</evidence>
<gene>
    <name evidence="3" type="ORF">C8P66_10764</name>
</gene>
<reference evidence="3 4" key="1">
    <citation type="submission" date="2018-06" db="EMBL/GenBank/DDBJ databases">
        <title>Genomic Encyclopedia of Archaeal and Bacterial Type Strains, Phase II (KMG-II): from individual species to whole genera.</title>
        <authorList>
            <person name="Goeker M."/>
        </authorList>
    </citation>
    <scope>NUCLEOTIDE SEQUENCE [LARGE SCALE GENOMIC DNA]</scope>
    <source>
        <strain evidence="3 4">DSM 24525</strain>
    </source>
</reference>
<feature type="transmembrane region" description="Helical" evidence="1">
    <location>
        <begin position="45"/>
        <end position="65"/>
    </location>
</feature>
<accession>A0A2W7J6W0</accession>
<evidence type="ECO:0000256" key="1">
    <source>
        <dbReference type="SAM" id="Phobius"/>
    </source>
</evidence>
<sequence>MNARLLPAILALGLAATPALAQTAPGTVPHGATLMEQAMAAAPTASHAMALGIGMFGGAVLGSVLINGGALAAAVGAAAGLAVGNYVHQHDLDDLD</sequence>
<name>A0A2W7J6W0_9PROT</name>
<comment type="caution">
    <text evidence="3">The sequence shown here is derived from an EMBL/GenBank/DDBJ whole genome shotgun (WGS) entry which is preliminary data.</text>
</comment>
<dbReference type="AlphaFoldDB" id="A0A2W7J6W0"/>
<dbReference type="Proteomes" id="UP000249688">
    <property type="component" value="Unassembled WGS sequence"/>
</dbReference>
<keyword evidence="1" id="KW-1133">Transmembrane helix</keyword>
<evidence type="ECO:0000313" key="4">
    <source>
        <dbReference type="Proteomes" id="UP000249688"/>
    </source>
</evidence>
<protein>
    <submittedName>
        <fullName evidence="3">Uncharacterized protein</fullName>
    </submittedName>
</protein>
<feature type="signal peptide" evidence="2">
    <location>
        <begin position="1"/>
        <end position="21"/>
    </location>
</feature>
<dbReference type="EMBL" id="QKYU01000007">
    <property type="protein sequence ID" value="PZW47026.1"/>
    <property type="molecule type" value="Genomic_DNA"/>
</dbReference>
<keyword evidence="1" id="KW-0472">Membrane</keyword>
<keyword evidence="1" id="KW-0812">Transmembrane</keyword>
<proteinExistence type="predicted"/>
<keyword evidence="4" id="KW-1185">Reference proteome</keyword>
<evidence type="ECO:0000256" key="2">
    <source>
        <dbReference type="SAM" id="SignalP"/>
    </source>
</evidence>